<evidence type="ECO:0000256" key="8">
    <source>
        <dbReference type="ARBA" id="ARBA00023242"/>
    </source>
</evidence>
<evidence type="ECO:0000256" key="7">
    <source>
        <dbReference type="ARBA" id="ARBA00022884"/>
    </source>
</evidence>
<dbReference type="AlphaFoldDB" id="A0A6C1E7T6"/>
<dbReference type="GO" id="GO:0071028">
    <property type="term" value="P:nuclear mRNA surveillance"/>
    <property type="evidence" value="ECO:0007669"/>
    <property type="project" value="TreeGrafter"/>
</dbReference>
<organism evidence="10 11">
    <name type="scientific">Saccharomyces pastorianus</name>
    <name type="common">Lager yeast</name>
    <name type="synonym">Saccharomyces cerevisiae x Saccharomyces eubayanus</name>
    <dbReference type="NCBI Taxonomy" id="27292"/>
    <lineage>
        <taxon>Eukaryota</taxon>
        <taxon>Fungi</taxon>
        <taxon>Dikarya</taxon>
        <taxon>Ascomycota</taxon>
        <taxon>Saccharomycotina</taxon>
        <taxon>Saccharomycetes</taxon>
        <taxon>Saccharomycetales</taxon>
        <taxon>Saccharomycetaceae</taxon>
        <taxon>Saccharomyces</taxon>
    </lineage>
</organism>
<dbReference type="InterPro" id="IPR001247">
    <property type="entry name" value="ExoRNase_PH_dom1"/>
</dbReference>
<keyword evidence="11" id="KW-1185">Reference proteome</keyword>
<dbReference type="OrthoDB" id="2504340at2759"/>
<feature type="domain" description="Exoribonuclease phosphorolytic" evidence="9">
    <location>
        <begin position="47"/>
        <end position="186"/>
    </location>
</feature>
<reference evidence="10 11" key="1">
    <citation type="journal article" date="2019" name="BMC Genomics">
        <title>Chromosome level assembly and comparative genome analysis confirm lager-brewing yeasts originated from a single hybridization.</title>
        <authorList>
            <person name="Salazar A.N."/>
            <person name="Gorter de Vries A.R."/>
            <person name="van den Broek M."/>
            <person name="Brouwers N."/>
            <person name="de la Torre Cortes P."/>
            <person name="Kuijpers N.G.A."/>
            <person name="Daran J.G."/>
            <person name="Abeel T."/>
        </authorList>
    </citation>
    <scope>NUCLEOTIDE SEQUENCE [LARGE SCALE GENOMIC DNA]</scope>
    <source>
        <strain evidence="10 11">CBS 1483</strain>
    </source>
</reference>
<evidence type="ECO:0000256" key="5">
    <source>
        <dbReference type="ARBA" id="ARBA00022552"/>
    </source>
</evidence>
<evidence type="ECO:0000256" key="4">
    <source>
        <dbReference type="ARBA" id="ARBA00022490"/>
    </source>
</evidence>
<keyword evidence="6" id="KW-0271">Exosome</keyword>
<name>A0A6C1E7T6_SACPS</name>
<dbReference type="SUPFAM" id="SSF54211">
    <property type="entry name" value="Ribosomal protein S5 domain 2-like"/>
    <property type="match status" value="1"/>
</dbReference>
<evidence type="ECO:0000256" key="6">
    <source>
        <dbReference type="ARBA" id="ARBA00022835"/>
    </source>
</evidence>
<evidence type="ECO:0000256" key="1">
    <source>
        <dbReference type="ARBA" id="ARBA00004496"/>
    </source>
</evidence>
<accession>A0A6C1E7T6</accession>
<sequence length="256" mass="28264">MNVQDRRRLLGPAAAKPMAFSYTTGGEVEKISTNTPPKYSEGEEILSLHTGFIENCNGSALVEARNSKHQTSLITAVYGPRSIRGSFTSQGNITIQLKNGLLEKYNTNELKEVGSFLTGIFNSVVNLCRYPKSGIDIFVYLTYDKELQNETFDEKLQSEKLFSQITSLIPHCITSITLALADAGIEIVDIAAAGEANGTVISFIKNGEEIVGLWKDEGDHEDILESVSACKEHYKRYRDLMISCLLEQKNLDAKSA</sequence>
<gene>
    <name evidence="10" type="primary">MTR3_2</name>
    <name evidence="10" type="ORF">GRS66_007778</name>
</gene>
<dbReference type="PANTHER" id="PTHR11953:SF2">
    <property type="entry name" value="EXOSOME COMPLEX COMPONENT MTR3"/>
    <property type="match status" value="1"/>
</dbReference>
<dbReference type="InterPro" id="IPR020568">
    <property type="entry name" value="Ribosomal_Su5_D2-typ_SF"/>
</dbReference>
<dbReference type="InterPro" id="IPR050080">
    <property type="entry name" value="RNase_PH"/>
</dbReference>
<evidence type="ECO:0000313" key="10">
    <source>
        <dbReference type="EMBL" id="QID85215.1"/>
    </source>
</evidence>
<evidence type="ECO:0000256" key="3">
    <source>
        <dbReference type="ARBA" id="ARBA00006678"/>
    </source>
</evidence>
<evidence type="ECO:0000256" key="2">
    <source>
        <dbReference type="ARBA" id="ARBA00004604"/>
    </source>
</evidence>
<comment type="similarity">
    <text evidence="3">Belongs to the RNase PH family.</text>
</comment>
<dbReference type="EMBL" id="CP049004">
    <property type="protein sequence ID" value="QID85215.1"/>
    <property type="molecule type" value="Genomic_DNA"/>
</dbReference>
<dbReference type="GO" id="GO:0000177">
    <property type="term" value="C:cytoplasmic exosome (RNase complex)"/>
    <property type="evidence" value="ECO:0007669"/>
    <property type="project" value="UniProtKB-ARBA"/>
</dbReference>
<dbReference type="GO" id="GO:0000467">
    <property type="term" value="P:exonucleolytic trimming to generate mature 3'-end of 5.8S rRNA from tricistronic rRNA transcript (SSU-rRNA, 5.8S rRNA, LSU-rRNA)"/>
    <property type="evidence" value="ECO:0007669"/>
    <property type="project" value="UniProtKB-ARBA"/>
</dbReference>
<proteinExistence type="inferred from homology"/>
<dbReference type="InterPro" id="IPR027408">
    <property type="entry name" value="PNPase/RNase_PH_dom_sf"/>
</dbReference>
<evidence type="ECO:0000259" key="9">
    <source>
        <dbReference type="Pfam" id="PF01138"/>
    </source>
</evidence>
<dbReference type="GO" id="GO:0005730">
    <property type="term" value="C:nucleolus"/>
    <property type="evidence" value="ECO:0007669"/>
    <property type="project" value="UniProtKB-SubCell"/>
</dbReference>
<dbReference type="Gene3D" id="3.30.230.70">
    <property type="entry name" value="GHMP Kinase, N-terminal domain"/>
    <property type="match status" value="1"/>
</dbReference>
<keyword evidence="4" id="KW-0963">Cytoplasm</keyword>
<comment type="subcellular location">
    <subcellularLocation>
        <location evidence="1">Cytoplasm</location>
    </subcellularLocation>
    <subcellularLocation>
        <location evidence="2">Nucleus</location>
        <location evidence="2">Nucleolus</location>
    </subcellularLocation>
</comment>
<keyword evidence="8" id="KW-0539">Nucleus</keyword>
<dbReference type="GO" id="GO:0003723">
    <property type="term" value="F:RNA binding"/>
    <property type="evidence" value="ECO:0007669"/>
    <property type="project" value="UniProtKB-KW"/>
</dbReference>
<dbReference type="GO" id="GO:0071038">
    <property type="term" value="P:TRAMP-dependent tRNA surveillance pathway"/>
    <property type="evidence" value="ECO:0007669"/>
    <property type="project" value="UniProtKB-ARBA"/>
</dbReference>
<protein>
    <submittedName>
        <fullName evidence="10">3'-5'-exoribonuclease</fullName>
    </submittedName>
</protein>
<dbReference type="GO" id="GO:0016075">
    <property type="term" value="P:rRNA catabolic process"/>
    <property type="evidence" value="ECO:0007669"/>
    <property type="project" value="TreeGrafter"/>
</dbReference>
<keyword evidence="5" id="KW-0698">rRNA processing</keyword>
<dbReference type="Pfam" id="PF01138">
    <property type="entry name" value="RNase_PH"/>
    <property type="match status" value="1"/>
</dbReference>
<dbReference type="GO" id="GO:0000176">
    <property type="term" value="C:nuclear exosome (RNase complex)"/>
    <property type="evidence" value="ECO:0007669"/>
    <property type="project" value="TreeGrafter"/>
</dbReference>
<dbReference type="PANTHER" id="PTHR11953">
    <property type="entry name" value="EXOSOME COMPLEX COMPONENT"/>
    <property type="match status" value="1"/>
</dbReference>
<dbReference type="GO" id="GO:0034475">
    <property type="term" value="P:U4 snRNA 3'-end processing"/>
    <property type="evidence" value="ECO:0007669"/>
    <property type="project" value="TreeGrafter"/>
</dbReference>
<keyword evidence="7" id="KW-0694">RNA-binding</keyword>
<dbReference type="Proteomes" id="UP000501346">
    <property type="component" value="Chromosome SeVII-ScVII"/>
</dbReference>
<dbReference type="GO" id="GO:0071051">
    <property type="term" value="P:poly(A)-dependent snoRNA 3'-end processing"/>
    <property type="evidence" value="ECO:0007669"/>
    <property type="project" value="TreeGrafter"/>
</dbReference>
<evidence type="ECO:0000313" key="11">
    <source>
        <dbReference type="Proteomes" id="UP000501346"/>
    </source>
</evidence>